<dbReference type="Gene3D" id="3.80.10.10">
    <property type="entry name" value="Ribonuclease Inhibitor"/>
    <property type="match status" value="1"/>
</dbReference>
<name>A0A1J4J523_9EUKA</name>
<dbReference type="InterPro" id="IPR053139">
    <property type="entry name" value="Surface_bspA-like"/>
</dbReference>
<dbReference type="OrthoDB" id="10676322at2759"/>
<evidence type="ECO:0008006" key="3">
    <source>
        <dbReference type="Google" id="ProtNLM"/>
    </source>
</evidence>
<dbReference type="PANTHER" id="PTHR45661">
    <property type="entry name" value="SURFACE ANTIGEN"/>
    <property type="match status" value="1"/>
</dbReference>
<gene>
    <name evidence="1" type="ORF">TRFO_02300</name>
</gene>
<organism evidence="1 2">
    <name type="scientific">Tritrichomonas foetus</name>
    <dbReference type="NCBI Taxonomy" id="1144522"/>
    <lineage>
        <taxon>Eukaryota</taxon>
        <taxon>Metamonada</taxon>
        <taxon>Parabasalia</taxon>
        <taxon>Tritrichomonadida</taxon>
        <taxon>Tritrichomonadidae</taxon>
        <taxon>Tritrichomonas</taxon>
    </lineage>
</organism>
<dbReference type="Proteomes" id="UP000179807">
    <property type="component" value="Unassembled WGS sequence"/>
</dbReference>
<dbReference type="GeneID" id="94825299"/>
<dbReference type="EMBL" id="MLAK01001370">
    <property type="protein sequence ID" value="OHS93793.1"/>
    <property type="molecule type" value="Genomic_DNA"/>
</dbReference>
<dbReference type="AlphaFoldDB" id="A0A1J4J523"/>
<accession>A0A1J4J523</accession>
<dbReference type="RefSeq" id="XP_068346930.1">
    <property type="nucleotide sequence ID" value="XM_068490595.1"/>
</dbReference>
<dbReference type="InterPro" id="IPR032675">
    <property type="entry name" value="LRR_dom_sf"/>
</dbReference>
<keyword evidence="2" id="KW-1185">Reference proteome</keyword>
<evidence type="ECO:0000313" key="2">
    <source>
        <dbReference type="Proteomes" id="UP000179807"/>
    </source>
</evidence>
<dbReference type="Pfam" id="PF13306">
    <property type="entry name" value="LRR_5"/>
    <property type="match status" value="2"/>
</dbReference>
<evidence type="ECO:0000313" key="1">
    <source>
        <dbReference type="EMBL" id="OHS93793.1"/>
    </source>
</evidence>
<comment type="caution">
    <text evidence="1">The sequence shown here is derived from an EMBL/GenBank/DDBJ whole genome shotgun (WGS) entry which is preliminary data.</text>
</comment>
<dbReference type="SUPFAM" id="SSF52058">
    <property type="entry name" value="L domain-like"/>
    <property type="match status" value="1"/>
</dbReference>
<dbReference type="VEuPathDB" id="TrichDB:TRFO_02300"/>
<dbReference type="InterPro" id="IPR026906">
    <property type="entry name" value="LRR_5"/>
</dbReference>
<sequence>MNIVLIEKYFDFKIWFFRQFLFPLFQMINSQIFSISSKVLHKMLVSSDSYDYVEPIATITVGDFTYDIFSDSTATIVGCHTKEKIIDIPSAVLYEDDLFIIKDIGPRIFENTEVEEIAFLGDSSVNTLKRDVFFSKTLKKVTLPLMIEKLECGWCNFTLSLNEIAIDDNHPSFIVENGTLYKKDKTILYFVPRKTRSFIVPSSVKIIAAYAFEQCRRIRKIEFEPNSNLEHLYPWAFSHSRLKTITLPKSLKTIGYDAFFYCKKLREVEFEADCKLKEVLYGAFKDSSIEEIELPPTVVKIGQSAFENCEYLKNVKLYSDHEVKIWKKAFLYTHHNFKLEILASTKLSGNGIPLPENMVEIFEP</sequence>
<dbReference type="PANTHER" id="PTHR45661:SF3">
    <property type="entry name" value="IG-LIKE DOMAIN-CONTAINING PROTEIN"/>
    <property type="match status" value="1"/>
</dbReference>
<proteinExistence type="predicted"/>
<reference evidence="1" key="1">
    <citation type="submission" date="2016-10" db="EMBL/GenBank/DDBJ databases">
        <authorList>
            <person name="Benchimol M."/>
            <person name="Almeida L.G."/>
            <person name="Vasconcelos A.T."/>
            <person name="Perreira-Neves A."/>
            <person name="Rosa I.A."/>
            <person name="Tasca T."/>
            <person name="Bogo M.R."/>
            <person name="de Souza W."/>
        </authorList>
    </citation>
    <scope>NUCLEOTIDE SEQUENCE [LARGE SCALE GENOMIC DNA]</scope>
    <source>
        <strain evidence="1">K</strain>
    </source>
</reference>
<protein>
    <recommendedName>
        <fullName evidence="3">Surface antigen BspA-like</fullName>
    </recommendedName>
</protein>